<feature type="region of interest" description="Disordered" evidence="1">
    <location>
        <begin position="547"/>
        <end position="627"/>
    </location>
</feature>
<feature type="region of interest" description="Disordered" evidence="1">
    <location>
        <begin position="72"/>
        <end position="186"/>
    </location>
</feature>
<dbReference type="EMBL" id="JAXCGZ010005660">
    <property type="protein sequence ID" value="KAK7081290.1"/>
    <property type="molecule type" value="Genomic_DNA"/>
</dbReference>
<organism evidence="3 4">
    <name type="scientific">Halocaridina rubra</name>
    <name type="common">Hawaiian red shrimp</name>
    <dbReference type="NCBI Taxonomy" id="373956"/>
    <lineage>
        <taxon>Eukaryota</taxon>
        <taxon>Metazoa</taxon>
        <taxon>Ecdysozoa</taxon>
        <taxon>Arthropoda</taxon>
        <taxon>Crustacea</taxon>
        <taxon>Multicrustacea</taxon>
        <taxon>Malacostraca</taxon>
        <taxon>Eumalacostraca</taxon>
        <taxon>Eucarida</taxon>
        <taxon>Decapoda</taxon>
        <taxon>Pleocyemata</taxon>
        <taxon>Caridea</taxon>
        <taxon>Atyoidea</taxon>
        <taxon>Atyidae</taxon>
        <taxon>Halocaridina</taxon>
    </lineage>
</organism>
<feature type="compositionally biased region" description="Low complexity" evidence="1">
    <location>
        <begin position="607"/>
        <end position="617"/>
    </location>
</feature>
<feature type="compositionally biased region" description="Polar residues" evidence="1">
    <location>
        <begin position="942"/>
        <end position="959"/>
    </location>
</feature>
<feature type="compositionally biased region" description="Polar residues" evidence="1">
    <location>
        <begin position="1462"/>
        <end position="1473"/>
    </location>
</feature>
<keyword evidence="4" id="KW-1185">Reference proteome</keyword>
<evidence type="ECO:0000256" key="1">
    <source>
        <dbReference type="SAM" id="MobiDB-lite"/>
    </source>
</evidence>
<keyword evidence="2" id="KW-0732">Signal</keyword>
<feature type="signal peptide" evidence="2">
    <location>
        <begin position="1"/>
        <end position="27"/>
    </location>
</feature>
<feature type="compositionally biased region" description="Low complexity" evidence="1">
    <location>
        <begin position="841"/>
        <end position="852"/>
    </location>
</feature>
<gene>
    <name evidence="3" type="ORF">SK128_006251</name>
</gene>
<proteinExistence type="predicted"/>
<feature type="region of interest" description="Disordered" evidence="1">
    <location>
        <begin position="1433"/>
        <end position="1473"/>
    </location>
</feature>
<feature type="region of interest" description="Disordered" evidence="1">
    <location>
        <begin position="934"/>
        <end position="997"/>
    </location>
</feature>
<protein>
    <submittedName>
        <fullName evidence="3">Uncharacterized protein</fullName>
    </submittedName>
</protein>
<feature type="compositionally biased region" description="Polar residues" evidence="1">
    <location>
        <begin position="853"/>
        <end position="872"/>
    </location>
</feature>
<name>A0AAN8XNE3_HALRR</name>
<evidence type="ECO:0000256" key="2">
    <source>
        <dbReference type="SAM" id="SignalP"/>
    </source>
</evidence>
<feature type="compositionally biased region" description="Low complexity" evidence="1">
    <location>
        <begin position="1447"/>
        <end position="1461"/>
    </location>
</feature>
<feature type="compositionally biased region" description="Polar residues" evidence="1">
    <location>
        <begin position="547"/>
        <end position="606"/>
    </location>
</feature>
<sequence>MASRRTLQILTLAVVLLALYLPQEAQSKTVRNSQCSDVGGTCVKNDKRCKNLIEEGTCTRDQVCCNVNNNEKKNQRQRPRESGKQNGEERRGKKEQAKNIKPEKHRENAKDHQRYRKPDRQTDKDRKDKDESPRLKPIMKKQMSSQKGDKSDKNNKKNEREDKTGNNGNDEPRRPFKKSAIRGPKKEVNECQSQGFSCAREEACEDMAPRLGGCKREGFVCCKDVSQIRKPVKMTRVCSEMGGTCRAKCQGASVRGQCPNGETCCQGRVKLSKAISKRKRKCKPAGFNCVKQCKGTVINRDGCLPGRVCCKTQKANKCKERGGKCQSADKPCSRSINPKGCDSGEVCCKVNKCIKAGAVCTKTCKGGEVIKKKGCKTGKICCLKKKACNQSGGRCRQAKKCKEDQIIPNTKPCKGGKVCCPRDKGTCKKLGGNCKKAGKCKGEVVTPSKACKDGKECCLVSKDTCEANKGVCRKESKCTEPDQVITVKKPCKEPKVCCQKAKCSTSTNEVCTAAGGKCKNKCKDGENVVPDGCSRATCVCCTTQPVPSTTGKPGNTTTPSATTAKPDTNATTVKPDGSASTPKPNGTATTATPDGSKTTKTPVSSATTKGPVTGTTTMPQQSSTPRLPRIYQRISNLRKVADALNDLLQSIFDVYNQLSSVDTTERKRRRSINNNDSLYRKRRAVDTEDEVNTFFSDLATFLSSIESAVTSRDTTVVITLTITVNGTLLTNATTLVFSINANSSFLPSDFSTQLDAALASLEEAETTIQTEVISIIEDINFWNAEALREGGTTLVLTTLNNNPPKATITSTTPSNKVLERSTTSALIPVAHVTTRMDGKETTSTTDTPHTSTRANNNEKGSSSPKESGQDTTIPILVDQDSTPNSAGQSSLLSKEADVSKSTVDIHADGKTSVDIASTEAMELIFTSPIKITTNAPGKDTSKASNPSENFTSSVGQETASVVSRVSVTAKHGQDTPTTDVTPTFNHDSTVTELTPTHGKTSPVIVITSTYGQDDQVTNVTSTYGKDTAAPDENLFTNSSSSYINLLSSAIQPTTDIIHTTKVTRILDGNNSTTRDLISTEKDQTERNTKENTYQLTEYFTESNDIQSVKSSTGYSVTFTDSQSKSSYKKISTTGKILSTKAYASSDKTTNGIQIFTRGKSDETSKSILELHSSNATTRQVSYVTTILPLDTTTPRLPAIYKKISDLKELSDVMNNLLQQIYNLQNALPTVEKRKRRQILEAYSSSITKSVAMNTPDDVDAFLKTIRSLLSKIASLIIKRDWTLISSITVDAQNLVEPANTLTAKVSTEANFVPQNFTQQLAEIFTIMEAVEKDLQDELESIHETVDYWNGEALKEGGTTITLTVITNKRPARGSSTIASTNPTTKDMVGTSGALKFTSTTKSTAAQDLTTPSVLTTITDTSYTKETAVSSETSKDLISTTHPEKEMSSITKSSITTESIKSLTQGNPSTMSSLRSATTTQVYESTALPKDLSTIAGESSIGLATSTVQLALSSKASVVSIVSDSLSVSSVASTGGPGKLPTSEVVTAKSTTDDEVPSGASFVSTVVNPSSSREASAQVTTTNGAILINTSISLLWKYSPLPVTLKSVLA</sequence>
<evidence type="ECO:0000313" key="3">
    <source>
        <dbReference type="EMBL" id="KAK7081290.1"/>
    </source>
</evidence>
<comment type="caution">
    <text evidence="3">The sequence shown here is derived from an EMBL/GenBank/DDBJ whole genome shotgun (WGS) entry which is preliminary data.</text>
</comment>
<reference evidence="3 4" key="1">
    <citation type="submission" date="2023-11" db="EMBL/GenBank/DDBJ databases">
        <title>Halocaridina rubra genome assembly.</title>
        <authorList>
            <person name="Smith C."/>
        </authorList>
    </citation>
    <scope>NUCLEOTIDE SEQUENCE [LARGE SCALE GENOMIC DNA]</scope>
    <source>
        <strain evidence="3">EP-1</strain>
        <tissue evidence="3">Whole</tissue>
    </source>
</reference>
<feature type="compositionally biased region" description="Basic and acidic residues" evidence="1">
    <location>
        <begin position="147"/>
        <end position="174"/>
    </location>
</feature>
<evidence type="ECO:0000313" key="4">
    <source>
        <dbReference type="Proteomes" id="UP001381693"/>
    </source>
</evidence>
<feature type="compositionally biased region" description="Basic and acidic residues" evidence="1">
    <location>
        <begin position="72"/>
        <end position="134"/>
    </location>
</feature>
<dbReference type="Proteomes" id="UP001381693">
    <property type="component" value="Unassembled WGS sequence"/>
</dbReference>
<feature type="compositionally biased region" description="Polar residues" evidence="1">
    <location>
        <begin position="974"/>
        <end position="997"/>
    </location>
</feature>
<feature type="region of interest" description="Disordered" evidence="1">
    <location>
        <begin position="830"/>
        <end position="899"/>
    </location>
</feature>
<accession>A0AAN8XNE3</accession>
<feature type="chain" id="PRO_5043006433" evidence="2">
    <location>
        <begin position="28"/>
        <end position="1609"/>
    </location>
</feature>
<feature type="compositionally biased region" description="Polar residues" evidence="1">
    <location>
        <begin position="879"/>
        <end position="892"/>
    </location>
</feature>